<dbReference type="RefSeq" id="WP_101953912.1">
    <property type="nucleotide sequence ID" value="NZ_PKHE01000004.1"/>
</dbReference>
<organism evidence="8 9">
    <name type="scientific">Falseniella ignava</name>
    <dbReference type="NCBI Taxonomy" id="137730"/>
    <lineage>
        <taxon>Bacteria</taxon>
        <taxon>Bacillati</taxon>
        <taxon>Bacillota</taxon>
        <taxon>Bacilli</taxon>
        <taxon>Lactobacillales</taxon>
        <taxon>Aerococcaceae</taxon>
        <taxon>Falseniella</taxon>
    </lineage>
</organism>
<dbReference type="InterPro" id="IPR036775">
    <property type="entry name" value="DNA_pol_Y-fam_lit_finger_sf"/>
</dbReference>
<dbReference type="GO" id="GO:0003684">
    <property type="term" value="F:damaged DNA binding"/>
    <property type="evidence" value="ECO:0007669"/>
    <property type="project" value="InterPro"/>
</dbReference>
<dbReference type="PANTHER" id="PTHR11076:SF33">
    <property type="entry name" value="DNA POLYMERASE KAPPA"/>
    <property type="match status" value="1"/>
</dbReference>
<dbReference type="EMBL" id="PKHE01000004">
    <property type="protein sequence ID" value="PKY90277.1"/>
    <property type="molecule type" value="Genomic_DNA"/>
</dbReference>
<comment type="cofactor">
    <cofactor evidence="6">
        <name>Mg(2+)</name>
        <dbReference type="ChEBI" id="CHEBI:18420"/>
    </cofactor>
    <text evidence="6">Binds 2 magnesium ions per subunit.</text>
</comment>
<dbReference type="GO" id="GO:0009432">
    <property type="term" value="P:SOS response"/>
    <property type="evidence" value="ECO:0007669"/>
    <property type="project" value="TreeGrafter"/>
</dbReference>
<dbReference type="Pfam" id="PF11798">
    <property type="entry name" value="IMS_HHH"/>
    <property type="match status" value="1"/>
</dbReference>
<dbReference type="NCBIfam" id="NF002677">
    <property type="entry name" value="PRK02406.1"/>
    <property type="match status" value="1"/>
</dbReference>
<evidence type="ECO:0000313" key="9">
    <source>
        <dbReference type="Proteomes" id="UP000234384"/>
    </source>
</evidence>
<evidence type="ECO:0000256" key="5">
    <source>
        <dbReference type="ARBA" id="ARBA00022932"/>
    </source>
</evidence>
<dbReference type="Gene3D" id="3.30.70.270">
    <property type="match status" value="1"/>
</dbReference>
<dbReference type="SUPFAM" id="SSF56672">
    <property type="entry name" value="DNA/RNA polymerases"/>
    <property type="match status" value="1"/>
</dbReference>
<dbReference type="AlphaFoldDB" id="A0A2I1K3V6"/>
<dbReference type="Gene3D" id="3.30.1490.100">
    <property type="entry name" value="DNA polymerase, Y-family, little finger domain"/>
    <property type="match status" value="1"/>
</dbReference>
<keyword evidence="6" id="KW-0234">DNA repair</keyword>
<dbReference type="GO" id="GO:0005829">
    <property type="term" value="C:cytosol"/>
    <property type="evidence" value="ECO:0007669"/>
    <property type="project" value="TreeGrafter"/>
</dbReference>
<gene>
    <name evidence="6" type="primary">dinB</name>
    <name evidence="8" type="ORF">CYJ57_02260</name>
</gene>
<keyword evidence="6" id="KW-0460">Magnesium</keyword>
<keyword evidence="3 6" id="KW-0548">Nucleotidyltransferase</keyword>
<dbReference type="GO" id="GO:0003887">
    <property type="term" value="F:DNA-directed DNA polymerase activity"/>
    <property type="evidence" value="ECO:0007669"/>
    <property type="project" value="UniProtKB-UniRule"/>
</dbReference>
<comment type="similarity">
    <text evidence="1 6">Belongs to the DNA polymerase type-Y family.</text>
</comment>
<dbReference type="GO" id="GO:0000287">
    <property type="term" value="F:magnesium ion binding"/>
    <property type="evidence" value="ECO:0007669"/>
    <property type="project" value="UniProtKB-UniRule"/>
</dbReference>
<dbReference type="Pfam" id="PF11799">
    <property type="entry name" value="IMS_C"/>
    <property type="match status" value="1"/>
</dbReference>
<dbReference type="GO" id="GO:0042276">
    <property type="term" value="P:error-prone translesion synthesis"/>
    <property type="evidence" value="ECO:0007669"/>
    <property type="project" value="TreeGrafter"/>
</dbReference>
<comment type="caution">
    <text evidence="8">The sequence shown here is derived from an EMBL/GenBank/DDBJ whole genome shotgun (WGS) entry which is preliminary data.</text>
</comment>
<dbReference type="InterPro" id="IPR024728">
    <property type="entry name" value="PolY_HhH_motif"/>
</dbReference>
<dbReference type="OrthoDB" id="9808813at2"/>
<feature type="binding site" evidence="6">
    <location>
        <position position="121"/>
    </location>
    <ligand>
        <name>Mg(2+)</name>
        <dbReference type="ChEBI" id="CHEBI:18420"/>
    </ligand>
</feature>
<dbReference type="SUPFAM" id="SSF100879">
    <property type="entry name" value="Lesion bypass DNA polymerase (Y-family), little finger domain"/>
    <property type="match status" value="1"/>
</dbReference>
<feature type="domain" description="UmuC" evidence="7">
    <location>
        <begin position="19"/>
        <end position="203"/>
    </location>
</feature>
<evidence type="ECO:0000313" key="8">
    <source>
        <dbReference type="EMBL" id="PKY90277.1"/>
    </source>
</evidence>
<keyword evidence="5 6" id="KW-0239">DNA-directed DNA polymerase</keyword>
<keyword evidence="2 6" id="KW-0515">Mutator protein</keyword>
<feature type="active site" evidence="6">
    <location>
        <position position="122"/>
    </location>
</feature>
<comment type="subunit">
    <text evidence="6">Monomer.</text>
</comment>
<dbReference type="InterPro" id="IPR050116">
    <property type="entry name" value="DNA_polymerase-Y"/>
</dbReference>
<dbReference type="HAMAP" id="MF_01113">
    <property type="entry name" value="DNApol_IV"/>
    <property type="match status" value="1"/>
</dbReference>
<name>A0A2I1K3V6_9LACT</name>
<dbReference type="InterPro" id="IPR022880">
    <property type="entry name" value="DNApol_IV"/>
</dbReference>
<accession>A0A2I1K3V6</accession>
<keyword evidence="6" id="KW-0479">Metal-binding</keyword>
<reference evidence="8 9" key="1">
    <citation type="submission" date="2017-12" db="EMBL/GenBank/DDBJ databases">
        <title>Phylogenetic diversity of female urinary microbiome.</title>
        <authorList>
            <person name="Thomas-White K."/>
            <person name="Wolfe A.J."/>
        </authorList>
    </citation>
    <scope>NUCLEOTIDE SEQUENCE [LARGE SCALE GENOMIC DNA]</scope>
    <source>
        <strain evidence="8 9">UMB0898</strain>
    </source>
</reference>
<comment type="subcellular location">
    <subcellularLocation>
        <location evidence="6">Cytoplasm</location>
    </subcellularLocation>
</comment>
<evidence type="ECO:0000256" key="3">
    <source>
        <dbReference type="ARBA" id="ARBA00022695"/>
    </source>
</evidence>
<keyword evidence="6" id="KW-0227">DNA damage</keyword>
<keyword evidence="6" id="KW-0963">Cytoplasm</keyword>
<dbReference type="Proteomes" id="UP000234384">
    <property type="component" value="Unassembled WGS sequence"/>
</dbReference>
<dbReference type="PROSITE" id="PS50173">
    <property type="entry name" value="UMUC"/>
    <property type="match status" value="1"/>
</dbReference>
<protein>
    <recommendedName>
        <fullName evidence="6">DNA polymerase IV</fullName>
        <shortName evidence="6">Pol IV</shortName>
        <ecNumber evidence="6">2.7.7.7</ecNumber>
    </recommendedName>
</protein>
<dbReference type="PANTHER" id="PTHR11076">
    <property type="entry name" value="DNA REPAIR POLYMERASE UMUC / TRANSFERASE FAMILY MEMBER"/>
    <property type="match status" value="1"/>
</dbReference>
<dbReference type="InterPro" id="IPR043502">
    <property type="entry name" value="DNA/RNA_pol_sf"/>
</dbReference>
<evidence type="ECO:0000256" key="1">
    <source>
        <dbReference type="ARBA" id="ARBA00010945"/>
    </source>
</evidence>
<dbReference type="InterPro" id="IPR001126">
    <property type="entry name" value="UmuC"/>
</dbReference>
<dbReference type="InterPro" id="IPR017961">
    <property type="entry name" value="DNA_pol_Y-fam_little_finger"/>
</dbReference>
<keyword evidence="4 6" id="KW-0235">DNA replication</keyword>
<comment type="catalytic activity">
    <reaction evidence="6">
        <text>DNA(n) + a 2'-deoxyribonucleoside 5'-triphosphate = DNA(n+1) + diphosphate</text>
        <dbReference type="Rhea" id="RHEA:22508"/>
        <dbReference type="Rhea" id="RHEA-COMP:17339"/>
        <dbReference type="Rhea" id="RHEA-COMP:17340"/>
        <dbReference type="ChEBI" id="CHEBI:33019"/>
        <dbReference type="ChEBI" id="CHEBI:61560"/>
        <dbReference type="ChEBI" id="CHEBI:173112"/>
        <dbReference type="EC" id="2.7.7.7"/>
    </reaction>
</comment>
<dbReference type="Gene3D" id="3.40.1170.60">
    <property type="match status" value="1"/>
</dbReference>
<dbReference type="Pfam" id="PF00817">
    <property type="entry name" value="IMS"/>
    <property type="match status" value="1"/>
</dbReference>
<evidence type="ECO:0000256" key="4">
    <source>
        <dbReference type="ARBA" id="ARBA00022705"/>
    </source>
</evidence>
<dbReference type="CDD" id="cd03586">
    <property type="entry name" value="PolY_Pol_IV_kappa"/>
    <property type="match status" value="1"/>
</dbReference>
<dbReference type="GO" id="GO:0006261">
    <property type="term" value="P:DNA-templated DNA replication"/>
    <property type="evidence" value="ECO:0007669"/>
    <property type="project" value="UniProtKB-UniRule"/>
</dbReference>
<evidence type="ECO:0000256" key="2">
    <source>
        <dbReference type="ARBA" id="ARBA00022457"/>
    </source>
</evidence>
<dbReference type="InterPro" id="IPR043128">
    <property type="entry name" value="Rev_trsase/Diguanyl_cyclase"/>
</dbReference>
<dbReference type="GO" id="GO:0006281">
    <property type="term" value="P:DNA repair"/>
    <property type="evidence" value="ECO:0007669"/>
    <property type="project" value="UniProtKB-UniRule"/>
</dbReference>
<feature type="site" description="Substrate discrimination" evidence="6">
    <location>
        <position position="28"/>
    </location>
</feature>
<feature type="binding site" evidence="6">
    <location>
        <position position="23"/>
    </location>
    <ligand>
        <name>Mg(2+)</name>
        <dbReference type="ChEBI" id="CHEBI:18420"/>
    </ligand>
</feature>
<evidence type="ECO:0000259" key="7">
    <source>
        <dbReference type="PROSITE" id="PS50173"/>
    </source>
</evidence>
<dbReference type="Gene3D" id="1.10.150.20">
    <property type="entry name" value="5' to 3' exonuclease, C-terminal subdomain"/>
    <property type="match status" value="1"/>
</dbReference>
<dbReference type="EC" id="2.7.7.7" evidence="6"/>
<comment type="function">
    <text evidence="6">Poorly processive, error-prone DNA polymerase involved in untargeted mutagenesis. Copies undamaged DNA at stalled replication forks, which arise in vivo from mismatched or misaligned primer ends. These misaligned primers can be extended by PolIV. Exhibits no 3'-5' exonuclease (proofreading) activity. May be involved in translesional synthesis, in conjunction with the beta clamp from PolIII.</text>
</comment>
<keyword evidence="6" id="KW-0808">Transferase</keyword>
<proteinExistence type="inferred from homology"/>
<keyword evidence="6" id="KW-0238">DNA-binding</keyword>
<evidence type="ECO:0000256" key="6">
    <source>
        <dbReference type="HAMAP-Rule" id="MF_01113"/>
    </source>
</evidence>
<sequence>MRYGILTFQEPKPDISHKILHVDMDAFYASIEIRDNPALKNRPVVIARHPQLTQGRGIVTTCNYIARQYGIHSAMSAKEAYDRCRHAVFIPPNIDYYRQISQSIHHIFRQYTDLIEPVSLDEAYLDVTDNKKKINSGTIIAQQIQSQIEEELHLTCSVGVSYNKYIAKIASDFKKPHGITVVEPTDAAEFLKQLDIKKFPGVGRKTYPQFIELGIESGADLYEKDLEFLIQHFGKLGYTLYYKVRGVSNFEVKPRNHRKSYGRERTFAPFLVTPAAVNDQLERLAQLLDRNGRIKELRAYTVTLKVRYENFDTLTRQTQLFQPVTTPEEVVQVVSKLWQEHGDATRSVRLLGITLSNFDDPLYSPMRLF</sequence>